<keyword evidence="1" id="KW-0472">Membrane</keyword>
<evidence type="ECO:0000256" key="1">
    <source>
        <dbReference type="SAM" id="Phobius"/>
    </source>
</evidence>
<organism evidence="2 3">
    <name type="scientific">Barnesiella intestinihominis YIT 11860</name>
    <dbReference type="NCBI Taxonomy" id="742726"/>
    <lineage>
        <taxon>Bacteria</taxon>
        <taxon>Pseudomonadati</taxon>
        <taxon>Bacteroidota</taxon>
        <taxon>Bacteroidia</taxon>
        <taxon>Bacteroidales</taxon>
        <taxon>Barnesiellaceae</taxon>
        <taxon>Barnesiella</taxon>
    </lineage>
</organism>
<dbReference type="GeneID" id="77848248"/>
<sequence>MEDKGESKFRNVMERYWYALFIIAVALAAAVIGFICEAWKMQEGFLYDLLTSIISTTIAFFLFTLTYQLLTKRTSAQSIVEEINPLLDRQQQRVKEEFRNEVDDSIVKSLGAELDIIQKYDSKEVIDVVNNCSERLLGSLLAKNMQGVFSSILKNPSYRDDMVYDIQIIPNRKDELYDEAGRYMRCKDARFCISQSLRYKKYLKKGTENKLTKFSCFFAFNENPFFQKEQGEVFFLREELSCLSFIESLNVENAVSLLNYSVEFYLGNVPICVRDIEVELVKLENSATIGIKLTSDIPDKVLCIDGEYVYFDAKIRCSYPTLRREFYFKVPELTRHADVSISLPSSKEELHLVSFTDNYRIESYGHNRYSFRHGENNNEILLPNNGFTAVW</sequence>
<dbReference type="Proteomes" id="UP000006044">
    <property type="component" value="Unassembled WGS sequence"/>
</dbReference>
<dbReference type="RefSeq" id="WP_008861436.1">
    <property type="nucleotide sequence ID" value="NZ_JH815203.1"/>
</dbReference>
<keyword evidence="3" id="KW-1185">Reference proteome</keyword>
<protein>
    <submittedName>
        <fullName evidence="2">Uncharacterized protein</fullName>
    </submittedName>
</protein>
<evidence type="ECO:0000313" key="2">
    <source>
        <dbReference type="EMBL" id="EJZ65212.1"/>
    </source>
</evidence>
<reference evidence="2 3" key="1">
    <citation type="submission" date="2012-08" db="EMBL/GenBank/DDBJ databases">
        <title>The Genome Sequence of Barnesiella intestinihominis YIT 11860.</title>
        <authorList>
            <consortium name="The Broad Institute Genome Sequencing Platform"/>
            <person name="Earl A."/>
            <person name="Ward D."/>
            <person name="Feldgarden M."/>
            <person name="Gevers D."/>
            <person name="Morotomi M."/>
            <person name="Walker B."/>
            <person name="Young S.K."/>
            <person name="Zeng Q."/>
            <person name="Gargeya S."/>
            <person name="Fitzgerald M."/>
            <person name="Haas B."/>
            <person name="Abouelleil A."/>
            <person name="Alvarado L."/>
            <person name="Arachchi H.M."/>
            <person name="Berlin A.M."/>
            <person name="Chapman S.B."/>
            <person name="Goldberg J."/>
            <person name="Griggs A."/>
            <person name="Gujja S."/>
            <person name="Hansen M."/>
            <person name="Howarth C."/>
            <person name="Imamovic A."/>
            <person name="Larimer J."/>
            <person name="McCowen C."/>
            <person name="Montmayeur A."/>
            <person name="Murphy C."/>
            <person name="Neiman D."/>
            <person name="Pearson M."/>
            <person name="Priest M."/>
            <person name="Roberts A."/>
            <person name="Saif S."/>
            <person name="Shea T."/>
            <person name="Sisk P."/>
            <person name="Sykes S."/>
            <person name="Wortman J."/>
            <person name="Nusbaum C."/>
            <person name="Birren B."/>
        </authorList>
    </citation>
    <scope>NUCLEOTIDE SEQUENCE [LARGE SCALE GENOMIC DNA]</scope>
    <source>
        <strain evidence="2 3">YIT 11860</strain>
    </source>
</reference>
<proteinExistence type="predicted"/>
<dbReference type="HOGENOM" id="CLU_705274_0_0_10"/>
<accession>K0X129</accession>
<evidence type="ECO:0000313" key="3">
    <source>
        <dbReference type="Proteomes" id="UP000006044"/>
    </source>
</evidence>
<gene>
    <name evidence="2" type="ORF">HMPREF9448_00943</name>
</gene>
<comment type="caution">
    <text evidence="2">The sequence shown here is derived from an EMBL/GenBank/DDBJ whole genome shotgun (WGS) entry which is preliminary data.</text>
</comment>
<keyword evidence="1" id="KW-1133">Transmembrane helix</keyword>
<dbReference type="STRING" id="742726.HMPREF9448_00943"/>
<keyword evidence="1" id="KW-0812">Transmembrane</keyword>
<feature type="transmembrane region" description="Helical" evidence="1">
    <location>
        <begin position="16"/>
        <end position="36"/>
    </location>
</feature>
<name>K0X129_9BACT</name>
<feature type="transmembrane region" description="Helical" evidence="1">
    <location>
        <begin position="45"/>
        <end position="70"/>
    </location>
</feature>
<dbReference type="EMBL" id="ADLE01000007">
    <property type="protein sequence ID" value="EJZ65212.1"/>
    <property type="molecule type" value="Genomic_DNA"/>
</dbReference>
<dbReference type="AlphaFoldDB" id="K0X129"/>